<dbReference type="Proteomes" id="UP001066276">
    <property type="component" value="Chromosome 6"/>
</dbReference>
<sequence>MPPGGSRCHAELTRAAFCVPTFLSRVPPLLPLHPSGSLLPHLRVQVPAPTHSLRASPDALWPSRSAFPVRHSRWVSSEPPDGRIFSPDVQASVAHSGSTRTRVRSAEL</sequence>
<evidence type="ECO:0000313" key="2">
    <source>
        <dbReference type="EMBL" id="KAJ1143948.1"/>
    </source>
</evidence>
<evidence type="ECO:0000313" key="3">
    <source>
        <dbReference type="Proteomes" id="UP001066276"/>
    </source>
</evidence>
<proteinExistence type="predicted"/>
<gene>
    <name evidence="2" type="ORF">NDU88_010250</name>
</gene>
<keyword evidence="3" id="KW-1185">Reference proteome</keyword>
<reference evidence="2" key="1">
    <citation type="journal article" date="2022" name="bioRxiv">
        <title>Sequencing and chromosome-scale assembly of the giantPleurodeles waltlgenome.</title>
        <authorList>
            <person name="Brown T."/>
            <person name="Elewa A."/>
            <person name="Iarovenko S."/>
            <person name="Subramanian E."/>
            <person name="Araus A.J."/>
            <person name="Petzold A."/>
            <person name="Susuki M."/>
            <person name="Suzuki K.-i.T."/>
            <person name="Hayashi T."/>
            <person name="Toyoda A."/>
            <person name="Oliveira C."/>
            <person name="Osipova E."/>
            <person name="Leigh N.D."/>
            <person name="Simon A."/>
            <person name="Yun M.H."/>
        </authorList>
    </citation>
    <scope>NUCLEOTIDE SEQUENCE</scope>
    <source>
        <strain evidence="2">20211129_DDA</strain>
        <tissue evidence="2">Liver</tissue>
    </source>
</reference>
<protein>
    <submittedName>
        <fullName evidence="2">Uncharacterized protein</fullName>
    </submittedName>
</protein>
<feature type="region of interest" description="Disordered" evidence="1">
    <location>
        <begin position="76"/>
        <end position="108"/>
    </location>
</feature>
<dbReference type="EMBL" id="JANPWB010000010">
    <property type="protein sequence ID" value="KAJ1143948.1"/>
    <property type="molecule type" value="Genomic_DNA"/>
</dbReference>
<name>A0AAV7QV57_PLEWA</name>
<comment type="caution">
    <text evidence="2">The sequence shown here is derived from an EMBL/GenBank/DDBJ whole genome shotgun (WGS) entry which is preliminary data.</text>
</comment>
<accession>A0AAV7QV57</accession>
<dbReference type="AlphaFoldDB" id="A0AAV7QV57"/>
<organism evidence="2 3">
    <name type="scientific">Pleurodeles waltl</name>
    <name type="common">Iberian ribbed newt</name>
    <dbReference type="NCBI Taxonomy" id="8319"/>
    <lineage>
        <taxon>Eukaryota</taxon>
        <taxon>Metazoa</taxon>
        <taxon>Chordata</taxon>
        <taxon>Craniata</taxon>
        <taxon>Vertebrata</taxon>
        <taxon>Euteleostomi</taxon>
        <taxon>Amphibia</taxon>
        <taxon>Batrachia</taxon>
        <taxon>Caudata</taxon>
        <taxon>Salamandroidea</taxon>
        <taxon>Salamandridae</taxon>
        <taxon>Pleurodelinae</taxon>
        <taxon>Pleurodeles</taxon>
    </lineage>
</organism>
<evidence type="ECO:0000256" key="1">
    <source>
        <dbReference type="SAM" id="MobiDB-lite"/>
    </source>
</evidence>